<evidence type="ECO:0000313" key="1">
    <source>
        <dbReference type="EMBL" id="RDD81901.1"/>
    </source>
</evidence>
<dbReference type="InterPro" id="IPR037074">
    <property type="entry name" value="DUF1780_sf"/>
</dbReference>
<dbReference type="InterPro" id="IPR014796">
    <property type="entry name" value="DUF1780"/>
</dbReference>
<dbReference type="RefSeq" id="WP_114845118.1">
    <property type="nucleotide sequence ID" value="NZ_JBHSPE010000008.1"/>
</dbReference>
<dbReference type="Pfam" id="PF08682">
    <property type="entry name" value="DUF1780"/>
    <property type="match status" value="1"/>
</dbReference>
<dbReference type="OrthoDB" id="9128874at2"/>
<dbReference type="Proteomes" id="UP000253782">
    <property type="component" value="Unassembled WGS sequence"/>
</dbReference>
<dbReference type="InterPro" id="IPR011335">
    <property type="entry name" value="Restrct_endonuc-II-like"/>
</dbReference>
<proteinExistence type="predicted"/>
<comment type="caution">
    <text evidence="1">The sequence shown here is derived from an EMBL/GenBank/DDBJ whole genome shotgun (WGS) entry which is preliminary data.</text>
</comment>
<dbReference type="AlphaFoldDB" id="A0A369UMZ2"/>
<organism evidence="1 2">
    <name type="scientific">Dyella tabacisoli</name>
    <dbReference type="NCBI Taxonomy" id="2282381"/>
    <lineage>
        <taxon>Bacteria</taxon>
        <taxon>Pseudomonadati</taxon>
        <taxon>Pseudomonadota</taxon>
        <taxon>Gammaproteobacteria</taxon>
        <taxon>Lysobacterales</taxon>
        <taxon>Rhodanobacteraceae</taxon>
        <taxon>Dyella</taxon>
    </lineage>
</organism>
<reference evidence="1 2" key="1">
    <citation type="submission" date="2018-07" db="EMBL/GenBank/DDBJ databases">
        <title>Dyella tabacisoli L4-6T, whole genome shotgun sequence.</title>
        <authorList>
            <person name="Zhou X.-K."/>
            <person name="Li W.-J."/>
            <person name="Duan Y.-Q."/>
        </authorList>
    </citation>
    <scope>NUCLEOTIDE SEQUENCE [LARGE SCALE GENOMIC DNA]</scope>
    <source>
        <strain evidence="1 2">L4-6</strain>
    </source>
</reference>
<dbReference type="Gene3D" id="3.40.1540.10">
    <property type="entry name" value="Protein of unknown function DUF1780, putative endonuclease"/>
    <property type="match status" value="1"/>
</dbReference>
<gene>
    <name evidence="1" type="ORF">DVJ77_08890</name>
</gene>
<protein>
    <submittedName>
        <fullName evidence="1">Uncharacterized protein</fullName>
    </submittedName>
</protein>
<name>A0A369UMZ2_9GAMM</name>
<keyword evidence="2" id="KW-1185">Reference proteome</keyword>
<dbReference type="SUPFAM" id="SSF52980">
    <property type="entry name" value="Restriction endonuclease-like"/>
    <property type="match status" value="1"/>
</dbReference>
<evidence type="ECO:0000313" key="2">
    <source>
        <dbReference type="Proteomes" id="UP000253782"/>
    </source>
</evidence>
<dbReference type="EMBL" id="QQAH01000008">
    <property type="protein sequence ID" value="RDD81901.1"/>
    <property type="molecule type" value="Genomic_DNA"/>
</dbReference>
<accession>A0A369UMZ2</accession>
<sequence>MDDKEFIDQRVKDLEESVRSFSSKNKKEGERWVVISFIENLRIPLQPQEVISPDQDPPDVVFRDACFEVKEIMDEERKRHAEYKAELERVRKITDPKDLLRPFRPKTMTLEEIYLCCDERVKSLDKKYPTAVKAATDLLFYVNLVDVTTLVEQPYPDVSSMATAGWRSISFLKGQRSCCFYADSTAPAFLRKVVGRVWHLHPGRESSLGK</sequence>
<dbReference type="CDD" id="cd22342">
    <property type="entry name" value="Pa4535-like"/>
    <property type="match status" value="1"/>
</dbReference>